<proteinExistence type="inferred from homology"/>
<comment type="similarity">
    <text evidence="2 8">Belongs to the TGF-beta family.</text>
</comment>
<dbReference type="InterPro" id="IPR017948">
    <property type="entry name" value="TGFb_CS"/>
</dbReference>
<dbReference type="Proteomes" id="UP001162164">
    <property type="component" value="Unassembled WGS sequence"/>
</dbReference>
<keyword evidence="3" id="KW-0964">Secreted</keyword>
<name>A0ABQ9IX94_9CUCU</name>
<evidence type="ECO:0000259" key="10">
    <source>
        <dbReference type="PROSITE" id="PS51362"/>
    </source>
</evidence>
<protein>
    <recommendedName>
        <fullName evidence="10">TGF-beta family profile domain-containing protein</fullName>
    </recommendedName>
</protein>
<reference evidence="11" key="1">
    <citation type="journal article" date="2023" name="Insect Mol. Biol.">
        <title>Genome sequencing provides insights into the evolution of gene families encoding plant cell wall-degrading enzymes in longhorned beetles.</title>
        <authorList>
            <person name="Shin N.R."/>
            <person name="Okamura Y."/>
            <person name="Kirsch R."/>
            <person name="Pauchet Y."/>
        </authorList>
    </citation>
    <scope>NUCLEOTIDE SEQUENCE</scope>
    <source>
        <strain evidence="11">MMC_N1</strain>
    </source>
</reference>
<organism evidence="11 12">
    <name type="scientific">Molorchus minor</name>
    <dbReference type="NCBI Taxonomy" id="1323400"/>
    <lineage>
        <taxon>Eukaryota</taxon>
        <taxon>Metazoa</taxon>
        <taxon>Ecdysozoa</taxon>
        <taxon>Arthropoda</taxon>
        <taxon>Hexapoda</taxon>
        <taxon>Insecta</taxon>
        <taxon>Pterygota</taxon>
        <taxon>Neoptera</taxon>
        <taxon>Endopterygota</taxon>
        <taxon>Coleoptera</taxon>
        <taxon>Polyphaga</taxon>
        <taxon>Cucujiformia</taxon>
        <taxon>Chrysomeloidea</taxon>
        <taxon>Cerambycidae</taxon>
        <taxon>Lamiinae</taxon>
        <taxon>Monochamini</taxon>
        <taxon>Molorchus</taxon>
    </lineage>
</organism>
<feature type="domain" description="TGF-beta family profile" evidence="10">
    <location>
        <begin position="277"/>
        <end position="397"/>
    </location>
</feature>
<dbReference type="InterPro" id="IPR001839">
    <property type="entry name" value="TGF-b_C"/>
</dbReference>
<dbReference type="InterPro" id="IPR029034">
    <property type="entry name" value="Cystine-knot_cytokine"/>
</dbReference>
<dbReference type="SUPFAM" id="SSF57501">
    <property type="entry name" value="Cystine-knot cytokines"/>
    <property type="match status" value="1"/>
</dbReference>
<comment type="subcellular location">
    <subcellularLocation>
        <location evidence="1">Secreted</location>
    </subcellularLocation>
</comment>
<dbReference type="PROSITE" id="PS51362">
    <property type="entry name" value="TGF_BETA_2"/>
    <property type="match status" value="1"/>
</dbReference>
<gene>
    <name evidence="11" type="ORF">NQ317_001898</name>
</gene>
<feature type="compositionally biased region" description="Basic and acidic residues" evidence="9">
    <location>
        <begin position="260"/>
        <end position="270"/>
    </location>
</feature>
<evidence type="ECO:0000256" key="2">
    <source>
        <dbReference type="ARBA" id="ARBA00006656"/>
    </source>
</evidence>
<keyword evidence="4" id="KW-0732">Signal</keyword>
<dbReference type="InterPro" id="IPR015615">
    <property type="entry name" value="TGF-beta-rel"/>
</dbReference>
<accession>A0ABQ9IX94</accession>
<dbReference type="SMART" id="SM00204">
    <property type="entry name" value="TGFB"/>
    <property type="match status" value="1"/>
</dbReference>
<dbReference type="Gene3D" id="2.60.120.970">
    <property type="match status" value="1"/>
</dbReference>
<keyword evidence="12" id="KW-1185">Reference proteome</keyword>
<evidence type="ECO:0000256" key="3">
    <source>
        <dbReference type="ARBA" id="ARBA00022525"/>
    </source>
</evidence>
<comment type="caution">
    <text evidence="11">The sequence shown here is derived from an EMBL/GenBank/DDBJ whole genome shotgun (WGS) entry which is preliminary data.</text>
</comment>
<evidence type="ECO:0000256" key="7">
    <source>
        <dbReference type="ARBA" id="ARBA00023180"/>
    </source>
</evidence>
<feature type="region of interest" description="Disordered" evidence="9">
    <location>
        <begin position="259"/>
        <end position="297"/>
    </location>
</feature>
<dbReference type="Pfam" id="PF00688">
    <property type="entry name" value="TGFb_propeptide"/>
    <property type="match status" value="1"/>
</dbReference>
<dbReference type="EMBL" id="JAPWTJ010002037">
    <property type="protein sequence ID" value="KAJ8968256.1"/>
    <property type="molecule type" value="Genomic_DNA"/>
</dbReference>
<feature type="compositionally biased region" description="Basic residues" evidence="9">
    <location>
        <begin position="276"/>
        <end position="287"/>
    </location>
</feature>
<keyword evidence="6" id="KW-1015">Disulfide bond</keyword>
<evidence type="ECO:0000256" key="9">
    <source>
        <dbReference type="SAM" id="MobiDB-lite"/>
    </source>
</evidence>
<dbReference type="InterPro" id="IPR001111">
    <property type="entry name" value="TGF-b_propeptide"/>
</dbReference>
<dbReference type="PROSITE" id="PS00250">
    <property type="entry name" value="TGF_BETA_1"/>
    <property type="match status" value="1"/>
</dbReference>
<dbReference type="Gene3D" id="2.10.90.10">
    <property type="entry name" value="Cystine-knot cytokines"/>
    <property type="match status" value="1"/>
</dbReference>
<evidence type="ECO:0000256" key="4">
    <source>
        <dbReference type="ARBA" id="ARBA00022729"/>
    </source>
</evidence>
<evidence type="ECO:0000256" key="6">
    <source>
        <dbReference type="ARBA" id="ARBA00023157"/>
    </source>
</evidence>
<evidence type="ECO:0000256" key="1">
    <source>
        <dbReference type="ARBA" id="ARBA00004613"/>
    </source>
</evidence>
<evidence type="ECO:0000313" key="12">
    <source>
        <dbReference type="Proteomes" id="UP001162164"/>
    </source>
</evidence>
<keyword evidence="7" id="KW-0325">Glycoprotein</keyword>
<dbReference type="PANTHER" id="PTHR11848:SF263">
    <property type="entry name" value="PROTEIN DECAPENTAPLEGIC"/>
    <property type="match status" value="1"/>
</dbReference>
<evidence type="ECO:0000256" key="8">
    <source>
        <dbReference type="RuleBase" id="RU000354"/>
    </source>
</evidence>
<dbReference type="CDD" id="cd13760">
    <property type="entry name" value="TGF_beta_BMP2_like"/>
    <property type="match status" value="1"/>
</dbReference>
<sequence>MFATMGNICCRPLEMTAIELSGNHLQVNSTMNFNRMCWLIILAVLECCWRTTSSNLSKEVLAEVETNLLSLFGFKGRPKVDKTKVVIPQAMVDLYERQMGFPLETASIPKRGIHTRSANTIRSFTHIGRDSCGFPVSGHHRFRLKFDVSNVPKEEKLKAAELTLSRQIVEWIAQEGDKDEYYQRILLIDTRKNITLSLDVFPAVERWFEDPKTNHGLLIIISGTGRNKTTPAHHVRLRRSADQDENSWSETRPVLFAYTDDGRNKQKTGEEMTQMQRRRRATKRHNRRRDDKPEPCSRHKMYVDFSEVGWSDWIVAPPGYDAYHCQGECNFPLADHLNTTNHAIVQTLMNSVNPSKVPKTCCVPTQLKSISMLYLDDEGKVVLKNYKEMVVDGCGCR</sequence>
<feature type="compositionally biased region" description="Basic and acidic residues" evidence="9">
    <location>
        <begin position="288"/>
        <end position="297"/>
    </location>
</feature>
<dbReference type="Pfam" id="PF00019">
    <property type="entry name" value="TGF_beta"/>
    <property type="match status" value="1"/>
</dbReference>
<evidence type="ECO:0000313" key="11">
    <source>
        <dbReference type="EMBL" id="KAJ8968256.1"/>
    </source>
</evidence>
<dbReference type="PANTHER" id="PTHR11848">
    <property type="entry name" value="TGF-BETA FAMILY"/>
    <property type="match status" value="1"/>
</dbReference>
<evidence type="ECO:0000256" key="5">
    <source>
        <dbReference type="ARBA" id="ARBA00023030"/>
    </source>
</evidence>
<keyword evidence="5 8" id="KW-0339">Growth factor</keyword>
<feature type="region of interest" description="Disordered" evidence="9">
    <location>
        <begin position="229"/>
        <end position="248"/>
    </location>
</feature>